<dbReference type="RefSeq" id="WP_116686994.1">
    <property type="nucleotide sequence ID" value="NZ_CAWNYD010000003.1"/>
</dbReference>
<gene>
    <name evidence="2" type="ORF">DC094_10180</name>
</gene>
<dbReference type="PROSITE" id="PS51257">
    <property type="entry name" value="PROKAR_LIPOPROTEIN"/>
    <property type="match status" value="1"/>
</dbReference>
<keyword evidence="1" id="KW-0732">Signal</keyword>
<sequence>MNKVVLMIKILIASFLLGGCTTAMYADKSLPDSEIALIKSDDAIILFVDDIEVPYSGGNYAKIKVLPGMRKITVRLNDIDQHRSAIMHQSTYFNALGGDTYIVKPQYRDIYWFPVIINEATGEVISSKKKLNSCSKKLWVSPKLFSK</sequence>
<evidence type="ECO:0008006" key="4">
    <source>
        <dbReference type="Google" id="ProtNLM"/>
    </source>
</evidence>
<feature type="signal peptide" evidence="1">
    <location>
        <begin position="1"/>
        <end position="25"/>
    </location>
</feature>
<proteinExistence type="predicted"/>
<evidence type="ECO:0000256" key="1">
    <source>
        <dbReference type="SAM" id="SignalP"/>
    </source>
</evidence>
<feature type="chain" id="PRO_5015976639" description="DUF2846 domain-containing protein" evidence="1">
    <location>
        <begin position="26"/>
        <end position="147"/>
    </location>
</feature>
<dbReference type="EMBL" id="QDDL01000003">
    <property type="protein sequence ID" value="PVZ69660.1"/>
    <property type="molecule type" value="Genomic_DNA"/>
</dbReference>
<accession>A0A2V1H1V1</accession>
<dbReference type="AlphaFoldDB" id="A0A2V1H1V1"/>
<comment type="caution">
    <text evidence="2">The sequence shown here is derived from an EMBL/GenBank/DDBJ whole genome shotgun (WGS) entry which is preliminary data.</text>
</comment>
<protein>
    <recommendedName>
        <fullName evidence="4">DUF2846 domain-containing protein</fullName>
    </recommendedName>
</protein>
<evidence type="ECO:0000313" key="3">
    <source>
        <dbReference type="Proteomes" id="UP000244906"/>
    </source>
</evidence>
<name>A0A2V1H1V1_9GAMM</name>
<organism evidence="2 3">
    <name type="scientific">Pelagibaculum spongiae</name>
    <dbReference type="NCBI Taxonomy" id="2080658"/>
    <lineage>
        <taxon>Bacteria</taxon>
        <taxon>Pseudomonadati</taxon>
        <taxon>Pseudomonadota</taxon>
        <taxon>Gammaproteobacteria</taxon>
        <taxon>Oceanospirillales</taxon>
        <taxon>Pelagibaculum</taxon>
    </lineage>
</organism>
<keyword evidence="3" id="KW-1185">Reference proteome</keyword>
<evidence type="ECO:0000313" key="2">
    <source>
        <dbReference type="EMBL" id="PVZ69660.1"/>
    </source>
</evidence>
<dbReference type="Proteomes" id="UP000244906">
    <property type="component" value="Unassembled WGS sequence"/>
</dbReference>
<reference evidence="2 3" key="1">
    <citation type="submission" date="2018-04" db="EMBL/GenBank/DDBJ databases">
        <title>Thalassorhabdus spongiae gen. nov., sp. nov., isolated from a marine sponge in South-West Iceland.</title>
        <authorList>
            <person name="Knobloch S."/>
            <person name="Daussin A."/>
            <person name="Johannsson R."/>
            <person name="Marteinsson V.T."/>
        </authorList>
    </citation>
    <scope>NUCLEOTIDE SEQUENCE [LARGE SCALE GENOMIC DNA]</scope>
    <source>
        <strain evidence="2 3">Hp12</strain>
    </source>
</reference>